<dbReference type="STRING" id="354355.SAMN05660816_06869"/>
<keyword evidence="4" id="KW-1185">Reference proteome</keyword>
<protein>
    <recommendedName>
        <fullName evidence="2">Acyltransferase 3 domain-containing protein</fullName>
    </recommendedName>
</protein>
<evidence type="ECO:0000313" key="3">
    <source>
        <dbReference type="EMBL" id="OQP45023.1"/>
    </source>
</evidence>
<dbReference type="RefSeq" id="WP_165759011.1">
    <property type="nucleotide sequence ID" value="NZ_FOCZ01000027.1"/>
</dbReference>
<feature type="domain" description="Acyltransferase 3" evidence="2">
    <location>
        <begin position="18"/>
        <end position="318"/>
    </location>
</feature>
<dbReference type="InterPro" id="IPR050879">
    <property type="entry name" value="Acyltransferase_3"/>
</dbReference>
<organism evidence="3 4">
    <name type="scientific">Niastella yeongjuensis</name>
    <dbReference type="NCBI Taxonomy" id="354355"/>
    <lineage>
        <taxon>Bacteria</taxon>
        <taxon>Pseudomonadati</taxon>
        <taxon>Bacteroidota</taxon>
        <taxon>Chitinophagia</taxon>
        <taxon>Chitinophagales</taxon>
        <taxon>Chitinophagaceae</taxon>
        <taxon>Niastella</taxon>
    </lineage>
</organism>
<evidence type="ECO:0000256" key="1">
    <source>
        <dbReference type="SAM" id="Phobius"/>
    </source>
</evidence>
<feature type="transmembrane region" description="Helical" evidence="1">
    <location>
        <begin position="47"/>
        <end position="68"/>
    </location>
</feature>
<name>A0A1V9EFY6_9BACT</name>
<feature type="transmembrane region" description="Helical" evidence="1">
    <location>
        <begin position="240"/>
        <end position="260"/>
    </location>
</feature>
<feature type="transmembrane region" description="Helical" evidence="1">
    <location>
        <begin position="204"/>
        <end position="228"/>
    </location>
</feature>
<keyword evidence="1" id="KW-0472">Membrane</keyword>
<feature type="transmembrane region" description="Helical" evidence="1">
    <location>
        <begin position="88"/>
        <end position="108"/>
    </location>
</feature>
<dbReference type="Pfam" id="PF01757">
    <property type="entry name" value="Acyl_transf_3"/>
    <property type="match status" value="1"/>
</dbReference>
<proteinExistence type="predicted"/>
<comment type="caution">
    <text evidence="3">The sequence shown here is derived from an EMBL/GenBank/DDBJ whole genome shotgun (WGS) entry which is preliminary data.</text>
</comment>
<keyword evidence="1" id="KW-1133">Transmembrane helix</keyword>
<feature type="transmembrane region" description="Helical" evidence="1">
    <location>
        <begin position="140"/>
        <end position="161"/>
    </location>
</feature>
<dbReference type="PANTHER" id="PTHR23028">
    <property type="entry name" value="ACETYLTRANSFERASE"/>
    <property type="match status" value="1"/>
</dbReference>
<evidence type="ECO:0000259" key="2">
    <source>
        <dbReference type="Pfam" id="PF01757"/>
    </source>
</evidence>
<gene>
    <name evidence="3" type="ORF">A4H97_33210</name>
</gene>
<dbReference type="InterPro" id="IPR002656">
    <property type="entry name" value="Acyl_transf_3_dom"/>
</dbReference>
<sequence length="364" mass="42384">MEDLPINLPPEIQKPNFRALDGLRGVAILIVIYSHVLRAFPPGSNDIGLIGVYIFFVISGFLITTLLLKERLKYGNINLKGFYLRRCFRILPVAFLYLIVMAFLNTIYKLNIERSFFLSSFLFVRNLPLQQHGEIFTGHFWSLAIEEQFYLIFPFFIVWLSLRNYKRLVQYSILMILLLSYVCVKKLDTDFFHVPVSVHLLISWLFNLFGKGTVLILIGSLFSILLVTQNKFIRLVYNKAPDFLSLLLFLLGVIILTPVFPWHAPLISSTVFGIMMAFVIILNLKERSLMGRLLENKPLKTIGILSYSLYIWQQIFTYKQPWHEAGTDLLLITANLIALGIIAWMSYYLYERKILAYKNRFKRV</sequence>
<dbReference type="EMBL" id="LVXG01000033">
    <property type="protein sequence ID" value="OQP45023.1"/>
    <property type="molecule type" value="Genomic_DNA"/>
</dbReference>
<dbReference type="GO" id="GO:0000271">
    <property type="term" value="P:polysaccharide biosynthetic process"/>
    <property type="evidence" value="ECO:0007669"/>
    <property type="project" value="TreeGrafter"/>
</dbReference>
<feature type="transmembrane region" description="Helical" evidence="1">
    <location>
        <begin position="266"/>
        <end position="284"/>
    </location>
</feature>
<dbReference type="PANTHER" id="PTHR23028:SF53">
    <property type="entry name" value="ACYL_TRANSF_3 DOMAIN-CONTAINING PROTEIN"/>
    <property type="match status" value="1"/>
</dbReference>
<feature type="transmembrane region" description="Helical" evidence="1">
    <location>
        <begin position="22"/>
        <end position="41"/>
    </location>
</feature>
<reference evidence="4" key="1">
    <citation type="submission" date="2016-04" db="EMBL/GenBank/DDBJ databases">
        <authorList>
            <person name="Chen L."/>
            <person name="Zhuang W."/>
            <person name="Wang G."/>
        </authorList>
    </citation>
    <scope>NUCLEOTIDE SEQUENCE [LARGE SCALE GENOMIC DNA]</scope>
    <source>
        <strain evidence="4">17621</strain>
    </source>
</reference>
<dbReference type="AlphaFoldDB" id="A0A1V9EFY6"/>
<keyword evidence="1" id="KW-0812">Transmembrane</keyword>
<dbReference type="GO" id="GO:0016020">
    <property type="term" value="C:membrane"/>
    <property type="evidence" value="ECO:0007669"/>
    <property type="project" value="TreeGrafter"/>
</dbReference>
<feature type="transmembrane region" description="Helical" evidence="1">
    <location>
        <begin position="168"/>
        <end position="184"/>
    </location>
</feature>
<dbReference type="GO" id="GO:0016747">
    <property type="term" value="F:acyltransferase activity, transferring groups other than amino-acyl groups"/>
    <property type="evidence" value="ECO:0007669"/>
    <property type="project" value="InterPro"/>
</dbReference>
<accession>A0A1V9EFY6</accession>
<dbReference type="Proteomes" id="UP000192610">
    <property type="component" value="Unassembled WGS sequence"/>
</dbReference>
<feature type="transmembrane region" description="Helical" evidence="1">
    <location>
        <begin position="329"/>
        <end position="350"/>
    </location>
</feature>
<evidence type="ECO:0000313" key="4">
    <source>
        <dbReference type="Proteomes" id="UP000192610"/>
    </source>
</evidence>
<feature type="transmembrane region" description="Helical" evidence="1">
    <location>
        <begin position="299"/>
        <end position="317"/>
    </location>
</feature>